<dbReference type="GO" id="GO:0035770">
    <property type="term" value="C:ribonucleoprotein granule"/>
    <property type="evidence" value="ECO:0007669"/>
    <property type="project" value="TreeGrafter"/>
</dbReference>
<dbReference type="PANTHER" id="PTHR21228">
    <property type="entry name" value="FAST LEU-RICH DOMAIN-CONTAINING"/>
    <property type="match status" value="1"/>
</dbReference>
<reference evidence="4" key="1">
    <citation type="submission" date="2006-10" db="EMBL/GenBank/DDBJ databases">
        <title>Expressed genes of the pink hibiscus mealybug, Maconellicoccus hirsutus.</title>
        <authorList>
            <person name="Hunter W.B."/>
            <person name="Hunnicutt L.E."/>
        </authorList>
    </citation>
    <scope>NUCLEOTIDE SEQUENCE</scope>
</reference>
<dbReference type="PROSITE" id="PS51286">
    <property type="entry name" value="RAP"/>
    <property type="match status" value="1"/>
</dbReference>
<dbReference type="SMART" id="SM00952">
    <property type="entry name" value="RAP"/>
    <property type="match status" value="1"/>
</dbReference>
<dbReference type="EMBL" id="EF091957">
    <property type="protein sequence ID" value="ABN11949.1"/>
    <property type="molecule type" value="mRNA"/>
</dbReference>
<dbReference type="Pfam" id="PF06743">
    <property type="entry name" value="FAST_1"/>
    <property type="match status" value="1"/>
</dbReference>
<dbReference type="Pfam" id="PF08368">
    <property type="entry name" value="FAST_2"/>
    <property type="match status" value="1"/>
</dbReference>
<dbReference type="GO" id="GO:0000963">
    <property type="term" value="P:mitochondrial RNA processing"/>
    <property type="evidence" value="ECO:0007669"/>
    <property type="project" value="TreeGrafter"/>
</dbReference>
<dbReference type="AlphaFoldDB" id="A3EXN9"/>
<feature type="domain" description="RAP" evidence="3">
    <location>
        <begin position="293"/>
        <end position="352"/>
    </location>
</feature>
<keyword evidence="2" id="KW-0496">Mitochondrion</keyword>
<feature type="non-terminal residue" evidence="4">
    <location>
        <position position="1"/>
    </location>
</feature>
<evidence type="ECO:0000259" key="3">
    <source>
        <dbReference type="PROSITE" id="PS51286"/>
    </source>
</evidence>
<accession>A3EXN9</accession>
<evidence type="ECO:0000313" key="4">
    <source>
        <dbReference type="EMBL" id="ABN11949.1"/>
    </source>
</evidence>
<dbReference type="InterPro" id="IPR050870">
    <property type="entry name" value="FAST_kinase"/>
</dbReference>
<dbReference type="InterPro" id="IPR010622">
    <property type="entry name" value="FAST_Leu-rich"/>
</dbReference>
<dbReference type="PANTHER" id="PTHR21228:SF69">
    <property type="entry name" value="GH07286P"/>
    <property type="match status" value="1"/>
</dbReference>
<dbReference type="InterPro" id="IPR013579">
    <property type="entry name" value="FAST_2"/>
</dbReference>
<evidence type="ECO:0000256" key="2">
    <source>
        <dbReference type="ARBA" id="ARBA00023128"/>
    </source>
</evidence>
<dbReference type="GO" id="GO:0005759">
    <property type="term" value="C:mitochondrial matrix"/>
    <property type="evidence" value="ECO:0007669"/>
    <property type="project" value="TreeGrafter"/>
</dbReference>
<dbReference type="InterPro" id="IPR013584">
    <property type="entry name" value="RAP"/>
</dbReference>
<proteinExistence type="evidence at transcript level"/>
<comment type="subcellular location">
    <subcellularLocation>
        <location evidence="1">Mitochondrion</location>
    </subcellularLocation>
</comment>
<evidence type="ECO:0000256" key="1">
    <source>
        <dbReference type="ARBA" id="ARBA00004173"/>
    </source>
</evidence>
<organism evidence="4">
    <name type="scientific">Maconellicoccus hirsutus</name>
    <name type="common">Pink hibiscus mealybug</name>
    <dbReference type="NCBI Taxonomy" id="177089"/>
    <lineage>
        <taxon>Eukaryota</taxon>
        <taxon>Metazoa</taxon>
        <taxon>Ecdysozoa</taxon>
        <taxon>Arthropoda</taxon>
        <taxon>Hexapoda</taxon>
        <taxon>Insecta</taxon>
        <taxon>Pterygota</taxon>
        <taxon>Neoptera</taxon>
        <taxon>Paraneoptera</taxon>
        <taxon>Hemiptera</taxon>
        <taxon>Sternorrhyncha</taxon>
        <taxon>Coccoidea</taxon>
        <taxon>Pseudococcidae</taxon>
        <taxon>Maconellicoccus</taxon>
    </lineage>
</organism>
<protein>
    <recommendedName>
        <fullName evidence="3">RAP domain-containing protein</fullName>
    </recommendedName>
</protein>
<name>A3EXN9_MACHI</name>
<dbReference type="GO" id="GO:0044528">
    <property type="term" value="P:regulation of mitochondrial mRNA stability"/>
    <property type="evidence" value="ECO:0007669"/>
    <property type="project" value="InterPro"/>
</dbReference>
<sequence length="361" mass="41104">MIKVMTSLGIKGRRSTPLLRSLSFNIGRSTETLDSKQVADVFYSCAVLNFPDEILLAKVTADLASSLKTNKTPSVVSSIATSAGILKYRDTELFENLCNWVVENHSSCRIKEYISLVLALASVNYIPSSFSRIHKKFKPFLNESEMENYQDWLDVVWSLVVLQMHNKDLLQSVLTSDFINKLALQNGGDVHIVTKMKLLNINSAAQLLGSDYDGVLLPENSNIYNVPLVRTKEKQLFVDCVKDSISNLFDISQHFKSDVNTGMGFLIDFECRLNSRSQPVKITEWSAENLHKVAIMVCNYHDVCRGTNEKPHGRTALYYRLLESNDYKLLVIPFYEFSMRDKLITRVQYLENKFKNLVSRS</sequence>
<dbReference type="GO" id="GO:0003723">
    <property type="term" value="F:RNA binding"/>
    <property type="evidence" value="ECO:0007669"/>
    <property type="project" value="TreeGrafter"/>
</dbReference>